<proteinExistence type="inferred from homology"/>
<protein>
    <submittedName>
        <fullName evidence="9">Inner membrane protein, KefB/KefC family</fullName>
    </submittedName>
</protein>
<dbReference type="AlphaFoldDB" id="A0A3B1AC24"/>
<evidence type="ECO:0000256" key="2">
    <source>
        <dbReference type="ARBA" id="ARBA00005551"/>
    </source>
</evidence>
<evidence type="ECO:0000256" key="7">
    <source>
        <dbReference type="SAM" id="Phobius"/>
    </source>
</evidence>
<name>A0A3B1AC24_9ZZZZ</name>
<reference evidence="9" key="1">
    <citation type="submission" date="2018-06" db="EMBL/GenBank/DDBJ databases">
        <authorList>
            <person name="Zhirakovskaya E."/>
        </authorList>
    </citation>
    <scope>NUCLEOTIDE SEQUENCE</scope>
</reference>
<feature type="transmembrane region" description="Helical" evidence="7">
    <location>
        <begin position="87"/>
        <end position="110"/>
    </location>
</feature>
<keyword evidence="4 7" id="KW-0812">Transmembrane</keyword>
<comment type="subcellular location">
    <subcellularLocation>
        <location evidence="1">Membrane</location>
        <topology evidence="1">Multi-pass membrane protein</topology>
    </subcellularLocation>
</comment>
<keyword evidence="3" id="KW-0813">Transport</keyword>
<feature type="transmembrane region" description="Helical" evidence="7">
    <location>
        <begin position="214"/>
        <end position="234"/>
    </location>
</feature>
<dbReference type="Pfam" id="PF00999">
    <property type="entry name" value="Na_H_Exchanger"/>
    <property type="match status" value="1"/>
</dbReference>
<evidence type="ECO:0000259" key="8">
    <source>
        <dbReference type="Pfam" id="PF00999"/>
    </source>
</evidence>
<feature type="transmembrane region" description="Helical" evidence="7">
    <location>
        <begin position="355"/>
        <end position="373"/>
    </location>
</feature>
<comment type="similarity">
    <text evidence="2">Belongs to the monovalent cation:proton antiporter 2 (CPA2) transporter (TC 2.A.37) family.</text>
</comment>
<feature type="transmembrane region" description="Helical" evidence="7">
    <location>
        <begin position="32"/>
        <end position="50"/>
    </location>
</feature>
<feature type="transmembrane region" description="Helical" evidence="7">
    <location>
        <begin position="56"/>
        <end position="75"/>
    </location>
</feature>
<evidence type="ECO:0000256" key="1">
    <source>
        <dbReference type="ARBA" id="ARBA00004141"/>
    </source>
</evidence>
<feature type="domain" description="Cation/H+ exchanger transmembrane" evidence="8">
    <location>
        <begin position="18"/>
        <end position="371"/>
    </location>
</feature>
<dbReference type="Gene3D" id="1.20.1530.20">
    <property type="match status" value="1"/>
</dbReference>
<keyword evidence="6 7" id="KW-0472">Membrane</keyword>
<evidence type="ECO:0000256" key="6">
    <source>
        <dbReference type="ARBA" id="ARBA00023136"/>
    </source>
</evidence>
<feature type="transmembrane region" description="Helical" evidence="7">
    <location>
        <begin position="180"/>
        <end position="202"/>
    </location>
</feature>
<evidence type="ECO:0000256" key="5">
    <source>
        <dbReference type="ARBA" id="ARBA00022989"/>
    </source>
</evidence>
<feature type="transmembrane region" description="Helical" evidence="7">
    <location>
        <begin position="6"/>
        <end position="25"/>
    </location>
</feature>
<accession>A0A3B1AC24</accession>
<dbReference type="InterPro" id="IPR038770">
    <property type="entry name" value="Na+/solute_symporter_sf"/>
</dbReference>
<feature type="transmembrane region" description="Helical" evidence="7">
    <location>
        <begin position="265"/>
        <end position="283"/>
    </location>
</feature>
<feature type="transmembrane region" description="Helical" evidence="7">
    <location>
        <begin position="240"/>
        <end position="258"/>
    </location>
</feature>
<evidence type="ECO:0000313" key="9">
    <source>
        <dbReference type="EMBL" id="VAX03349.1"/>
    </source>
</evidence>
<evidence type="ECO:0000256" key="3">
    <source>
        <dbReference type="ARBA" id="ARBA00022448"/>
    </source>
</evidence>
<dbReference type="EMBL" id="UOFU01000320">
    <property type="protein sequence ID" value="VAX03349.1"/>
    <property type="molecule type" value="Genomic_DNA"/>
</dbReference>
<dbReference type="PANTHER" id="PTHR42751">
    <property type="entry name" value="SODIUM/HYDROGEN EXCHANGER FAMILY/TRKA DOMAIN PROTEIN"/>
    <property type="match status" value="1"/>
</dbReference>
<dbReference type="PANTHER" id="PTHR42751:SF3">
    <property type="entry name" value="SODIUM_GLUTAMATE SYMPORTER"/>
    <property type="match status" value="1"/>
</dbReference>
<feature type="transmembrane region" description="Helical" evidence="7">
    <location>
        <begin position="116"/>
        <end position="136"/>
    </location>
</feature>
<feature type="transmembrane region" description="Helical" evidence="7">
    <location>
        <begin position="289"/>
        <end position="312"/>
    </location>
</feature>
<gene>
    <name evidence="9" type="ORF">MNBD_GAMMA20-196</name>
</gene>
<feature type="transmembrane region" description="Helical" evidence="7">
    <location>
        <begin position="148"/>
        <end position="168"/>
    </location>
</feature>
<feature type="transmembrane region" description="Helical" evidence="7">
    <location>
        <begin position="332"/>
        <end position="349"/>
    </location>
</feature>
<dbReference type="InterPro" id="IPR006153">
    <property type="entry name" value="Cation/H_exchanger_TM"/>
</dbReference>
<dbReference type="GO" id="GO:1902600">
    <property type="term" value="P:proton transmembrane transport"/>
    <property type="evidence" value="ECO:0007669"/>
    <property type="project" value="InterPro"/>
</dbReference>
<dbReference type="GO" id="GO:0015297">
    <property type="term" value="F:antiporter activity"/>
    <property type="evidence" value="ECO:0007669"/>
    <property type="project" value="InterPro"/>
</dbReference>
<sequence length="389" mass="41930">MHDEPLVYTLFLIFSGAALVATLALYARQALLVAYILLGVLLGPSVSGLVDDPLLIKDIGSVGIMFLLFLLGLNMPPAKLLPLLKEATWVTGSSSLAFALSGFVLAWLLGFTLLESVLIGVAVTFSSTIIGLKLLPDTVLHHRRTGEIIISILLVQDVIAIIVLLLLQATDSGSLPYGNLLLLAASLPAIFGLSYALARFVLMPLIARFDQIQEYIFLMAIGWCLGISQLAAGLGLSHEIGAFIAGVALATHPISLFISERLKPLRDFFLILFFFSIGAGFNIGMLGEIVIPALLLSALILLGKPLLFRFLLRRSGESSGRASEVGVRLGQISEFSLLIAVLALQQSVIGEQASYLIQLSTLITFMVSSYVIVRRYPTPIAVSDKLRRN</sequence>
<evidence type="ECO:0000256" key="4">
    <source>
        <dbReference type="ARBA" id="ARBA00022692"/>
    </source>
</evidence>
<organism evidence="9">
    <name type="scientific">hydrothermal vent metagenome</name>
    <dbReference type="NCBI Taxonomy" id="652676"/>
    <lineage>
        <taxon>unclassified sequences</taxon>
        <taxon>metagenomes</taxon>
        <taxon>ecological metagenomes</taxon>
    </lineage>
</organism>
<keyword evidence="5 7" id="KW-1133">Transmembrane helix</keyword>
<dbReference type="GO" id="GO:0016020">
    <property type="term" value="C:membrane"/>
    <property type="evidence" value="ECO:0007669"/>
    <property type="project" value="UniProtKB-SubCell"/>
</dbReference>